<dbReference type="CDD" id="cd06583">
    <property type="entry name" value="PGRP"/>
    <property type="match status" value="1"/>
</dbReference>
<accession>A0A9N9RLG7</accession>
<dbReference type="InterPro" id="IPR006619">
    <property type="entry name" value="PGRP_domain_met/bac"/>
</dbReference>
<organism evidence="7 8">
    <name type="scientific">Chironomus riparius</name>
    <dbReference type="NCBI Taxonomy" id="315576"/>
    <lineage>
        <taxon>Eukaryota</taxon>
        <taxon>Metazoa</taxon>
        <taxon>Ecdysozoa</taxon>
        <taxon>Arthropoda</taxon>
        <taxon>Hexapoda</taxon>
        <taxon>Insecta</taxon>
        <taxon>Pterygota</taxon>
        <taxon>Neoptera</taxon>
        <taxon>Endopterygota</taxon>
        <taxon>Diptera</taxon>
        <taxon>Nematocera</taxon>
        <taxon>Chironomoidea</taxon>
        <taxon>Chironomidae</taxon>
        <taxon>Chironominae</taxon>
        <taxon>Chironomus</taxon>
    </lineage>
</organism>
<dbReference type="GO" id="GO:0045087">
    <property type="term" value="P:innate immune response"/>
    <property type="evidence" value="ECO:0007669"/>
    <property type="project" value="UniProtKB-KW"/>
</dbReference>
<dbReference type="SUPFAM" id="SSF55846">
    <property type="entry name" value="N-acetylmuramoyl-L-alanine amidase-like"/>
    <property type="match status" value="1"/>
</dbReference>
<dbReference type="PANTHER" id="PTHR11022">
    <property type="entry name" value="PEPTIDOGLYCAN RECOGNITION PROTEIN"/>
    <property type="match status" value="1"/>
</dbReference>
<evidence type="ECO:0008006" key="9">
    <source>
        <dbReference type="Google" id="ProtNLM"/>
    </source>
</evidence>
<dbReference type="Pfam" id="PF01510">
    <property type="entry name" value="Amidase_2"/>
    <property type="match status" value="1"/>
</dbReference>
<reference evidence="7" key="2">
    <citation type="submission" date="2022-10" db="EMBL/GenBank/DDBJ databases">
        <authorList>
            <consortium name="ENA_rothamsted_submissions"/>
            <consortium name="culmorum"/>
            <person name="King R."/>
        </authorList>
    </citation>
    <scope>NUCLEOTIDE SEQUENCE</scope>
</reference>
<dbReference type="Proteomes" id="UP001153620">
    <property type="component" value="Chromosome 1"/>
</dbReference>
<dbReference type="GO" id="GO:0008745">
    <property type="term" value="F:N-acetylmuramoyl-L-alanine amidase activity"/>
    <property type="evidence" value="ECO:0007669"/>
    <property type="project" value="InterPro"/>
</dbReference>
<reference evidence="7" key="1">
    <citation type="submission" date="2022-01" db="EMBL/GenBank/DDBJ databases">
        <authorList>
            <person name="King R."/>
        </authorList>
    </citation>
    <scope>NUCLEOTIDE SEQUENCE</scope>
</reference>
<comment type="similarity">
    <text evidence="1">Belongs to the N-acetylmuramoyl-L-alanine amidase 2 family.</text>
</comment>
<evidence type="ECO:0000256" key="2">
    <source>
        <dbReference type="ARBA" id="ARBA00022588"/>
    </source>
</evidence>
<keyword evidence="4" id="KW-1133">Transmembrane helix</keyword>
<evidence type="ECO:0000259" key="6">
    <source>
        <dbReference type="SMART" id="SM00701"/>
    </source>
</evidence>
<feature type="domain" description="N-acetylmuramoyl-L-alanine amidase" evidence="5">
    <location>
        <begin position="256"/>
        <end position="391"/>
    </location>
</feature>
<keyword evidence="8" id="KW-1185">Reference proteome</keyword>
<proteinExistence type="inferred from homology"/>
<feature type="domain" description="Peptidoglycan recognition protein family" evidence="6">
    <location>
        <begin position="241"/>
        <end position="385"/>
    </location>
</feature>
<dbReference type="SMART" id="SM00644">
    <property type="entry name" value="Ami_2"/>
    <property type="match status" value="1"/>
</dbReference>
<dbReference type="SMART" id="SM00701">
    <property type="entry name" value="PGRP"/>
    <property type="match status" value="1"/>
</dbReference>
<evidence type="ECO:0000259" key="5">
    <source>
        <dbReference type="SMART" id="SM00644"/>
    </source>
</evidence>
<dbReference type="PANTHER" id="PTHR11022:SF41">
    <property type="entry name" value="PEPTIDOGLYCAN-RECOGNITION PROTEIN LC-RELATED"/>
    <property type="match status" value="1"/>
</dbReference>
<dbReference type="GO" id="GO:0008270">
    <property type="term" value="F:zinc ion binding"/>
    <property type="evidence" value="ECO:0007669"/>
    <property type="project" value="InterPro"/>
</dbReference>
<evidence type="ECO:0000256" key="3">
    <source>
        <dbReference type="ARBA" id="ARBA00022859"/>
    </source>
</evidence>
<evidence type="ECO:0000313" key="7">
    <source>
        <dbReference type="EMBL" id="CAG9799118.1"/>
    </source>
</evidence>
<protein>
    <recommendedName>
        <fullName evidence="9">Peptidoglycan recognition protein</fullName>
    </recommendedName>
</protein>
<sequence length="407" mass="45231">MSREQLDMAVPISLEAASSYYRENMESILKSVSDTTINSNTYERNQEVEDCYSISSTSTASDSDIEDQVQISKTISNKNNQSFSAAQGLEIVQQKSTDNEVNLHNKLQNINSVAIKNSNDVHIGNKTFFNGPVTIKHIVLNSENNNDHNSNVKSFGAVNQGFEGSLNKLSIDDDKNKNTKRKDIIILKPDEEHTSKLITTFFTRKKILTVTSALLILTTLAIVLVLILNKAEDDKNETSVLKIISKNEWGAVPINDTLDDLILPLSRIIICHTVTKECLTKDTCLENVQFMQKLHLGPDFKFSDIGYNFIIGGDGNVYEGRGWYKQGAHTSGYNRGSIGIAYIGNFSNKLPNKKQLAAGLALIAEGIKKKIFSSEYEVFGASQLRNTQSPGEEFLTLIKTWPHASQL</sequence>
<keyword evidence="4" id="KW-0472">Membrane</keyword>
<dbReference type="InterPro" id="IPR002502">
    <property type="entry name" value="Amidase_domain"/>
</dbReference>
<dbReference type="OrthoDB" id="10001926at2759"/>
<evidence type="ECO:0000256" key="4">
    <source>
        <dbReference type="SAM" id="Phobius"/>
    </source>
</evidence>
<dbReference type="GO" id="GO:0009253">
    <property type="term" value="P:peptidoglycan catabolic process"/>
    <property type="evidence" value="ECO:0007669"/>
    <property type="project" value="InterPro"/>
</dbReference>
<dbReference type="EMBL" id="OU895877">
    <property type="protein sequence ID" value="CAG9799118.1"/>
    <property type="molecule type" value="Genomic_DNA"/>
</dbReference>
<keyword evidence="4" id="KW-0812">Transmembrane</keyword>
<evidence type="ECO:0000313" key="8">
    <source>
        <dbReference type="Proteomes" id="UP001153620"/>
    </source>
</evidence>
<dbReference type="AlphaFoldDB" id="A0A9N9RLG7"/>
<dbReference type="Gene3D" id="3.40.80.10">
    <property type="entry name" value="Peptidoglycan recognition protein-like"/>
    <property type="match status" value="1"/>
</dbReference>
<dbReference type="FunFam" id="3.40.80.10:FF:000001">
    <property type="entry name" value="Peptidoglycan recognition protein 1"/>
    <property type="match status" value="1"/>
</dbReference>
<dbReference type="InterPro" id="IPR036505">
    <property type="entry name" value="Amidase/PGRP_sf"/>
</dbReference>
<keyword evidence="2" id="KW-0399">Innate immunity</keyword>
<feature type="transmembrane region" description="Helical" evidence="4">
    <location>
        <begin position="207"/>
        <end position="228"/>
    </location>
</feature>
<name>A0A9N9RLG7_9DIPT</name>
<evidence type="ECO:0000256" key="1">
    <source>
        <dbReference type="ARBA" id="ARBA00007553"/>
    </source>
</evidence>
<dbReference type="InterPro" id="IPR015510">
    <property type="entry name" value="PGRP"/>
</dbReference>
<gene>
    <name evidence="7" type="ORF">CHIRRI_LOCUS2093</name>
</gene>
<keyword evidence="3" id="KW-0391">Immunity</keyword>